<dbReference type="EMBL" id="SWLB01000006">
    <property type="protein sequence ID" value="KAF3338041.1"/>
    <property type="molecule type" value="Genomic_DNA"/>
</dbReference>
<sequence length="217" mass="23670">MASSQFYGFVVSTKGKSLVASIAPRMYHLAPSRVSLWQHPRFSNPNFVSPKRLLVPLCVKKNGAIPPEFGSSSAAESRISNSNLNEAGTNKKYAKVHDFCLGIPYGGLLFIMGLIGYIVFRNPISLDLGVIPGFGTVALGVLSMMVWRKSKSNFIFILGQAVIAGFMTRQYTQAFILTQKILPWGFYAFLSCAMVCFYAYVVLSGGNAPPGHISKVV</sequence>
<keyword evidence="5 6" id="KW-0472">Membrane</keyword>
<evidence type="ECO:0000256" key="6">
    <source>
        <dbReference type="SAM" id="Phobius"/>
    </source>
</evidence>
<name>A0A833RF60_9POAL</name>
<evidence type="ECO:0000256" key="1">
    <source>
        <dbReference type="ARBA" id="ARBA00004370"/>
    </source>
</evidence>
<feature type="transmembrane region" description="Helical" evidence="6">
    <location>
        <begin position="126"/>
        <end position="147"/>
    </location>
</feature>
<gene>
    <name evidence="7" type="ORF">FCM35_KLT18628</name>
</gene>
<dbReference type="Pfam" id="PF03647">
    <property type="entry name" value="Tmemb_14"/>
    <property type="match status" value="1"/>
</dbReference>
<dbReference type="PANTHER" id="PTHR12668">
    <property type="entry name" value="TRANSMEMBRANE PROTEIN 14, 15"/>
    <property type="match status" value="1"/>
</dbReference>
<evidence type="ECO:0000256" key="4">
    <source>
        <dbReference type="ARBA" id="ARBA00022989"/>
    </source>
</evidence>
<protein>
    <submittedName>
        <fullName evidence="7">Protein FATTY ACID EXPORT 1</fullName>
    </submittedName>
</protein>
<dbReference type="InterPro" id="IPR005349">
    <property type="entry name" value="TMEM14"/>
</dbReference>
<organism evidence="7 8">
    <name type="scientific">Carex littledalei</name>
    <dbReference type="NCBI Taxonomy" id="544730"/>
    <lineage>
        <taxon>Eukaryota</taxon>
        <taxon>Viridiplantae</taxon>
        <taxon>Streptophyta</taxon>
        <taxon>Embryophyta</taxon>
        <taxon>Tracheophyta</taxon>
        <taxon>Spermatophyta</taxon>
        <taxon>Magnoliopsida</taxon>
        <taxon>Liliopsida</taxon>
        <taxon>Poales</taxon>
        <taxon>Cyperaceae</taxon>
        <taxon>Cyperoideae</taxon>
        <taxon>Cariceae</taxon>
        <taxon>Carex</taxon>
        <taxon>Carex subgen. Euthyceras</taxon>
    </lineage>
</organism>
<dbReference type="GO" id="GO:0009706">
    <property type="term" value="C:chloroplast inner membrane"/>
    <property type="evidence" value="ECO:0007669"/>
    <property type="project" value="TreeGrafter"/>
</dbReference>
<evidence type="ECO:0000256" key="2">
    <source>
        <dbReference type="ARBA" id="ARBA00007590"/>
    </source>
</evidence>
<dbReference type="OrthoDB" id="643381at2759"/>
<comment type="subcellular location">
    <subcellularLocation>
        <location evidence="1">Membrane</location>
    </subcellularLocation>
</comment>
<dbReference type="InterPro" id="IPR044890">
    <property type="entry name" value="TMEM14_sf"/>
</dbReference>
<dbReference type="AlphaFoldDB" id="A0A833RF60"/>
<keyword evidence="8" id="KW-1185">Reference proteome</keyword>
<accession>A0A833RF60</accession>
<proteinExistence type="inferred from homology"/>
<dbReference type="Proteomes" id="UP000623129">
    <property type="component" value="Unassembled WGS sequence"/>
</dbReference>
<comment type="caution">
    <text evidence="7">The sequence shown here is derived from an EMBL/GenBank/DDBJ whole genome shotgun (WGS) entry which is preliminary data.</text>
</comment>
<evidence type="ECO:0000313" key="8">
    <source>
        <dbReference type="Proteomes" id="UP000623129"/>
    </source>
</evidence>
<evidence type="ECO:0000313" key="7">
    <source>
        <dbReference type="EMBL" id="KAF3338041.1"/>
    </source>
</evidence>
<dbReference type="GO" id="GO:0015245">
    <property type="term" value="F:fatty acid transmembrane transporter activity"/>
    <property type="evidence" value="ECO:0007669"/>
    <property type="project" value="TreeGrafter"/>
</dbReference>
<dbReference type="Gene3D" id="1.10.10.1740">
    <property type="entry name" value="Transmembrane protein 14-like"/>
    <property type="match status" value="1"/>
</dbReference>
<evidence type="ECO:0000256" key="5">
    <source>
        <dbReference type="ARBA" id="ARBA00023136"/>
    </source>
</evidence>
<evidence type="ECO:0000256" key="3">
    <source>
        <dbReference type="ARBA" id="ARBA00022692"/>
    </source>
</evidence>
<keyword evidence="4 6" id="KW-1133">Transmembrane helix</keyword>
<comment type="similarity">
    <text evidence="2">Belongs to the TMEM14 family.</text>
</comment>
<reference evidence="7" key="1">
    <citation type="submission" date="2020-01" db="EMBL/GenBank/DDBJ databases">
        <title>Genome sequence of Kobresia littledalei, the first chromosome-level genome in the family Cyperaceae.</title>
        <authorList>
            <person name="Qu G."/>
        </authorList>
    </citation>
    <scope>NUCLEOTIDE SEQUENCE</scope>
    <source>
        <strain evidence="7">C.B.Clarke</strain>
        <tissue evidence="7">Leaf</tissue>
    </source>
</reference>
<feature type="transmembrane region" description="Helical" evidence="6">
    <location>
        <begin position="99"/>
        <end position="120"/>
    </location>
</feature>
<dbReference type="PANTHER" id="PTHR12668:SF16">
    <property type="entry name" value="OS04G0470300 PROTEIN"/>
    <property type="match status" value="1"/>
</dbReference>
<feature type="transmembrane region" description="Helical" evidence="6">
    <location>
        <begin position="184"/>
        <end position="203"/>
    </location>
</feature>
<feature type="transmembrane region" description="Helical" evidence="6">
    <location>
        <begin position="154"/>
        <end position="172"/>
    </location>
</feature>
<keyword evidence="3 6" id="KW-0812">Transmembrane</keyword>